<organism evidence="3">
    <name type="scientific">Schistocephalus solidus</name>
    <name type="common">Tapeworm</name>
    <dbReference type="NCBI Taxonomy" id="70667"/>
    <lineage>
        <taxon>Eukaryota</taxon>
        <taxon>Metazoa</taxon>
        <taxon>Spiralia</taxon>
        <taxon>Lophotrochozoa</taxon>
        <taxon>Platyhelminthes</taxon>
        <taxon>Cestoda</taxon>
        <taxon>Eucestoda</taxon>
        <taxon>Diphyllobothriidea</taxon>
        <taxon>Diphyllobothriidae</taxon>
        <taxon>Schistocephalus</taxon>
    </lineage>
</organism>
<dbReference type="EMBL" id="UYSU01033864">
    <property type="protein sequence ID" value="VDL93204.1"/>
    <property type="molecule type" value="Genomic_DNA"/>
</dbReference>
<reference evidence="3" key="1">
    <citation type="submission" date="2016-06" db="UniProtKB">
        <authorList>
            <consortium name="WormBaseParasite"/>
        </authorList>
    </citation>
    <scope>IDENTIFICATION</scope>
</reference>
<evidence type="ECO:0000313" key="3">
    <source>
        <dbReference type="WBParaSite" id="SSLN_0000703301-mRNA-1"/>
    </source>
</evidence>
<gene>
    <name evidence="1" type="ORF">SSLN_LOCUS6819</name>
</gene>
<evidence type="ECO:0000313" key="2">
    <source>
        <dbReference type="Proteomes" id="UP000275846"/>
    </source>
</evidence>
<keyword evidence="2" id="KW-1185">Reference proteome</keyword>
<dbReference type="Proteomes" id="UP000275846">
    <property type="component" value="Unassembled WGS sequence"/>
</dbReference>
<proteinExistence type="predicted"/>
<dbReference type="AlphaFoldDB" id="A0A183SRH1"/>
<dbReference type="WBParaSite" id="SSLN_0000703301-mRNA-1">
    <property type="protein sequence ID" value="SSLN_0000703301-mRNA-1"/>
    <property type="gene ID" value="SSLN_0000703301"/>
</dbReference>
<dbReference type="OrthoDB" id="6274432at2759"/>
<evidence type="ECO:0000313" key="1">
    <source>
        <dbReference type="EMBL" id="VDL93204.1"/>
    </source>
</evidence>
<accession>A0A183SRH1</accession>
<name>A0A183SRH1_SCHSO</name>
<protein>
    <submittedName>
        <fullName evidence="1 3">Uncharacterized protein</fullName>
    </submittedName>
</protein>
<sequence length="122" mass="13943">MCELLCNNIGHIGRRLGTRVTEHKLAIHRRNPLSPIFAHTLEFDHRFNWDGTEVVAMANTKQTREFLEALHSSTTSINHHVDLDSHYEGLRARLTDFRPQPNNSCLSLLDHVESYCLATPSP</sequence>
<reference evidence="1 2" key="2">
    <citation type="submission" date="2018-11" db="EMBL/GenBank/DDBJ databases">
        <authorList>
            <consortium name="Pathogen Informatics"/>
        </authorList>
    </citation>
    <scope>NUCLEOTIDE SEQUENCE [LARGE SCALE GENOMIC DNA]</scope>
    <source>
        <strain evidence="1 2">NST_G2</strain>
    </source>
</reference>